<sequence length="77" mass="9459">MEAIDKQRQKEFREYEMRKKAEEDHKLAQMNEEQRKKALREAEEARKRHNEHEKLKHPGSRDQLEEVWEETDQVTAL</sequence>
<dbReference type="AlphaFoldDB" id="A0A0B1S7E3"/>
<dbReference type="OrthoDB" id="5982823at2759"/>
<dbReference type="GO" id="GO:0005509">
    <property type="term" value="F:calcium ion binding"/>
    <property type="evidence" value="ECO:0007669"/>
    <property type="project" value="TreeGrafter"/>
</dbReference>
<organism evidence="3 4">
    <name type="scientific">Oesophagostomum dentatum</name>
    <name type="common">Nodular worm</name>
    <dbReference type="NCBI Taxonomy" id="61180"/>
    <lineage>
        <taxon>Eukaryota</taxon>
        <taxon>Metazoa</taxon>
        <taxon>Ecdysozoa</taxon>
        <taxon>Nematoda</taxon>
        <taxon>Chromadorea</taxon>
        <taxon>Rhabditida</taxon>
        <taxon>Rhabditina</taxon>
        <taxon>Rhabditomorpha</taxon>
        <taxon>Strongyloidea</taxon>
        <taxon>Strongylidae</taxon>
        <taxon>Oesophagostomum</taxon>
    </lineage>
</organism>
<evidence type="ECO:0000313" key="3">
    <source>
        <dbReference type="EMBL" id="KHJ80864.1"/>
    </source>
</evidence>
<proteinExistence type="predicted"/>
<feature type="compositionally biased region" description="Basic and acidic residues" evidence="2">
    <location>
        <begin position="15"/>
        <end position="64"/>
    </location>
</feature>
<dbReference type="EMBL" id="KN597789">
    <property type="protein sequence ID" value="KHJ80864.1"/>
    <property type="molecule type" value="Genomic_DNA"/>
</dbReference>
<evidence type="ECO:0000313" key="4">
    <source>
        <dbReference type="Proteomes" id="UP000053660"/>
    </source>
</evidence>
<evidence type="ECO:0000256" key="2">
    <source>
        <dbReference type="SAM" id="MobiDB-lite"/>
    </source>
</evidence>
<reference evidence="3 4" key="1">
    <citation type="submission" date="2014-03" db="EMBL/GenBank/DDBJ databases">
        <title>Draft genome of the hookworm Oesophagostomum dentatum.</title>
        <authorList>
            <person name="Mitreva M."/>
        </authorList>
    </citation>
    <scope>NUCLEOTIDE SEQUENCE [LARGE SCALE GENOMIC DNA]</scope>
    <source>
        <strain evidence="3 4">OD-Hann</strain>
    </source>
</reference>
<gene>
    <name evidence="3" type="ORF">OESDEN_19456</name>
</gene>
<keyword evidence="1" id="KW-0732">Signal</keyword>
<dbReference type="Proteomes" id="UP000053660">
    <property type="component" value="Unassembled WGS sequence"/>
</dbReference>
<dbReference type="PANTHER" id="PTHR19237">
    <property type="entry name" value="NUCLEOBINDIN"/>
    <property type="match status" value="1"/>
</dbReference>
<accession>A0A0B1S7E3</accession>
<name>A0A0B1S7E3_OESDE</name>
<protein>
    <submittedName>
        <fullName evidence="3">Uncharacterized protein</fullName>
    </submittedName>
</protein>
<feature type="compositionally biased region" description="Acidic residues" evidence="2">
    <location>
        <begin position="65"/>
        <end position="77"/>
    </location>
</feature>
<dbReference type="InterPro" id="IPR040250">
    <property type="entry name" value="Nucleobindin"/>
</dbReference>
<feature type="region of interest" description="Disordered" evidence="2">
    <location>
        <begin position="15"/>
        <end position="77"/>
    </location>
</feature>
<dbReference type="PANTHER" id="PTHR19237:SF20">
    <property type="entry name" value="NUCLEOBINDIN 1"/>
    <property type="match status" value="1"/>
</dbReference>
<dbReference type="GO" id="GO:0005793">
    <property type="term" value="C:endoplasmic reticulum-Golgi intermediate compartment"/>
    <property type="evidence" value="ECO:0007669"/>
    <property type="project" value="TreeGrafter"/>
</dbReference>
<evidence type="ECO:0000256" key="1">
    <source>
        <dbReference type="ARBA" id="ARBA00022729"/>
    </source>
</evidence>
<keyword evidence="4" id="KW-1185">Reference proteome</keyword>
<dbReference type="GO" id="GO:0070062">
    <property type="term" value="C:extracellular exosome"/>
    <property type="evidence" value="ECO:0007669"/>
    <property type="project" value="TreeGrafter"/>
</dbReference>